<evidence type="ECO:0000256" key="8">
    <source>
        <dbReference type="ARBA" id="ARBA00029894"/>
    </source>
</evidence>
<feature type="binding site" evidence="12">
    <location>
        <position position="171"/>
    </location>
    <ligand>
        <name>CoA</name>
        <dbReference type="ChEBI" id="CHEBI:57287"/>
    </ligand>
</feature>
<evidence type="ECO:0000256" key="6">
    <source>
        <dbReference type="ARBA" id="ARBA00022679"/>
    </source>
</evidence>
<protein>
    <recommendedName>
        <fullName evidence="5">Enterobactin synthase component D</fullName>
    </recommendedName>
    <alternativeName>
        <fullName evidence="8">4'-phosphopantetheinyl transferase EntD</fullName>
    </alternativeName>
    <alternativeName>
        <fullName evidence="9">Enterochelin synthase D</fullName>
    </alternativeName>
</protein>
<comment type="caution">
    <text evidence="16">The sequence shown here is derived from an EMBL/GenBank/DDBJ whole genome shotgun (WGS) entry which is preliminary data.</text>
</comment>
<evidence type="ECO:0000259" key="15">
    <source>
        <dbReference type="Pfam" id="PF17837"/>
    </source>
</evidence>
<proteinExistence type="inferred from homology"/>
<reference evidence="16" key="1">
    <citation type="submission" date="2022-01" db="EMBL/GenBank/DDBJ databases">
        <authorList>
            <person name="Karlyshev A.V."/>
            <person name="Jaspars M."/>
        </authorList>
    </citation>
    <scope>NUCLEOTIDE SEQUENCE</scope>
    <source>
        <strain evidence="16">AGSA3-2</strain>
    </source>
</reference>
<feature type="binding site" evidence="13">
    <location>
        <position position="121"/>
    </location>
    <ligand>
        <name>Mg(2+)</name>
        <dbReference type="ChEBI" id="CHEBI:18420"/>
    </ligand>
</feature>
<feature type="binding site" evidence="12">
    <location>
        <position position="55"/>
    </location>
    <ligand>
        <name>CoA</name>
        <dbReference type="ChEBI" id="CHEBI:57287"/>
    </ligand>
</feature>
<comment type="similarity">
    <text evidence="3">Belongs to the P-Pant transferase superfamily. EntD family.</text>
</comment>
<dbReference type="PANTHER" id="PTHR38096:SF1">
    <property type="entry name" value="ENTEROBACTIN SYNTHASE COMPONENT D"/>
    <property type="match status" value="1"/>
</dbReference>
<evidence type="ECO:0000313" key="16">
    <source>
        <dbReference type="EMBL" id="MCE7507144.1"/>
    </source>
</evidence>
<evidence type="ECO:0000256" key="2">
    <source>
        <dbReference type="ARBA" id="ARBA00004993"/>
    </source>
</evidence>
<dbReference type="Pfam" id="PF01648">
    <property type="entry name" value="ACPS"/>
    <property type="match status" value="1"/>
</dbReference>
<name>A0A9Q3W170_9GAMM</name>
<feature type="binding site" evidence="12">
    <location>
        <position position="167"/>
    </location>
    <ligand>
        <name>CoA</name>
        <dbReference type="ChEBI" id="CHEBI:57287"/>
    </ligand>
</feature>
<dbReference type="GO" id="GO:0005886">
    <property type="term" value="C:plasma membrane"/>
    <property type="evidence" value="ECO:0007669"/>
    <property type="project" value="TreeGrafter"/>
</dbReference>
<dbReference type="GO" id="GO:0008897">
    <property type="term" value="F:holo-[acyl-carrier-protein] synthase activity"/>
    <property type="evidence" value="ECO:0007669"/>
    <property type="project" value="InterPro"/>
</dbReference>
<dbReference type="GeneID" id="94685662"/>
<evidence type="ECO:0000256" key="10">
    <source>
        <dbReference type="ARBA" id="ARBA00049176"/>
    </source>
</evidence>
<evidence type="ECO:0000313" key="17">
    <source>
        <dbReference type="Proteomes" id="UP001107961"/>
    </source>
</evidence>
<dbReference type="Proteomes" id="UP001107961">
    <property type="component" value="Unassembled WGS sequence"/>
</dbReference>
<evidence type="ECO:0000256" key="9">
    <source>
        <dbReference type="ARBA" id="ARBA00031996"/>
    </source>
</evidence>
<keyword evidence="13" id="KW-0479">Metal-binding</keyword>
<comment type="pathway">
    <text evidence="2">Siderophore biosynthesis; enterobactin biosynthesis.</text>
</comment>
<comment type="cofactor">
    <cofactor evidence="13">
        <name>Mg(2+)</name>
        <dbReference type="ChEBI" id="CHEBI:18420"/>
    </cofactor>
</comment>
<sequence length="233" mass="26026">MPESVSSLDPIQLEHWEEGLCLASGGYYPERTRLEDFEHQAVPLPASLQGAVEKRLAEYLAGRCCARAAIEAITREPALPGYGEDRAPVWPQAVCGAITHAQGRAAALVADRRRWRGVGLDAEAWIAPQRALKLREQLLTEAEIEALSDLDQEQQARRVSLTFSVKEALFKALYPLTGQRFYFQDAALLDDHRIVLRTTLSDEWRTGVALDYQWREQNGGVLSWILVARSGGE</sequence>
<evidence type="ECO:0000256" key="11">
    <source>
        <dbReference type="ARBA" id="ARBA00049191"/>
    </source>
</evidence>
<comment type="function">
    <text evidence="1">Involved in the biosynthesis of the siderophore enterobactin (enterochelin), which is a macrocyclic trimeric lactone of N-(2,3-dihydroxybenzoyl)-serine. The serine trilactone serves as a scaffolding for the three catechol functionalities that provide hexadentate coordination for the tightly ligated iron(2+) atoms. Plays an essential role in the assembly of the enterobactin by catalyzing the transfer of the 4'-phosphopantetheine (Ppant) moiety from coenzyme A to the apo-domains of both EntB (ArCP domain) and EntF (PCP domain) to yield their holo-forms which make them competent for the activation of 2,3-dihydroxybenzoate (DHB) and L-serine, respectively.</text>
</comment>
<feature type="domain" description="4'-phosphopantetheinyl transferase" evidence="14">
    <location>
        <begin position="117"/>
        <end position="200"/>
    </location>
</feature>
<evidence type="ECO:0000256" key="1">
    <source>
        <dbReference type="ARBA" id="ARBA00003937"/>
    </source>
</evidence>
<dbReference type="SUPFAM" id="SSF56214">
    <property type="entry name" value="4'-phosphopantetheinyl transferase"/>
    <property type="match status" value="1"/>
</dbReference>
<evidence type="ECO:0000256" key="3">
    <source>
        <dbReference type="ARBA" id="ARBA00008342"/>
    </source>
</evidence>
<dbReference type="InterPro" id="IPR003542">
    <property type="entry name" value="Enbac_synth_compD-like"/>
</dbReference>
<dbReference type="Gene3D" id="3.90.470.20">
    <property type="entry name" value="4'-phosphopantetheinyl transferase domain"/>
    <property type="match status" value="1"/>
</dbReference>
<evidence type="ECO:0000256" key="13">
    <source>
        <dbReference type="PIRSR" id="PIRSR603542-2"/>
    </source>
</evidence>
<comment type="subunit">
    <text evidence="4">EntB, EntD, EntE, and EntF form a multienzyme complex called enterobactin synthase.</text>
</comment>
<evidence type="ECO:0000256" key="4">
    <source>
        <dbReference type="ARBA" id="ARBA00011503"/>
    </source>
</evidence>
<dbReference type="AlphaFoldDB" id="A0A9Q3W170"/>
<feature type="binding site" evidence="13">
    <location>
        <position position="122"/>
    </location>
    <ligand>
        <name>Mg(2+)</name>
        <dbReference type="ChEBI" id="CHEBI:18420"/>
    </ligand>
</feature>
<dbReference type="Pfam" id="PF17837">
    <property type="entry name" value="4PPT_N"/>
    <property type="match status" value="1"/>
</dbReference>
<dbReference type="RefSeq" id="WP_116027676.1">
    <property type="nucleotide sequence ID" value="NZ_CP136538.1"/>
</dbReference>
<gene>
    <name evidence="16" type="ORF">LZG35_00740</name>
</gene>
<dbReference type="EMBL" id="JAJVKT010000001">
    <property type="protein sequence ID" value="MCE7507144.1"/>
    <property type="molecule type" value="Genomic_DNA"/>
</dbReference>
<feature type="binding site" evidence="12">
    <location>
        <position position="63"/>
    </location>
    <ligand>
        <name>CoA</name>
        <dbReference type="ChEBI" id="CHEBI:57287"/>
    </ligand>
</feature>
<keyword evidence="7" id="KW-0259">Enterobactin biosynthesis</keyword>
<dbReference type="GO" id="GO:0009239">
    <property type="term" value="P:enterobactin biosynthetic process"/>
    <property type="evidence" value="ECO:0007669"/>
    <property type="project" value="UniProtKB-KW"/>
</dbReference>
<dbReference type="GO" id="GO:0009366">
    <property type="term" value="C:enterobactin synthetase complex"/>
    <property type="evidence" value="ECO:0007669"/>
    <property type="project" value="InterPro"/>
</dbReference>
<dbReference type="InterPro" id="IPR041354">
    <property type="entry name" value="4PPT_N"/>
</dbReference>
<feature type="binding site" evidence="12">
    <location>
        <begin position="99"/>
        <end position="100"/>
    </location>
    <ligand>
        <name>CoA</name>
        <dbReference type="ChEBI" id="CHEBI:57287"/>
    </ligand>
</feature>
<feature type="binding site" evidence="12">
    <location>
        <position position="121"/>
    </location>
    <ligand>
        <name>CoA</name>
        <dbReference type="ChEBI" id="CHEBI:57287"/>
    </ligand>
</feature>
<keyword evidence="13" id="KW-0460">Magnesium</keyword>
<dbReference type="InterPro" id="IPR008278">
    <property type="entry name" value="4-PPantetheinyl_Trfase_dom"/>
</dbReference>
<feature type="domain" description="4'-phosphopantetheinyl transferase N-terminal" evidence="15">
    <location>
        <begin position="48"/>
        <end position="110"/>
    </location>
</feature>
<dbReference type="PRINTS" id="PR01399">
    <property type="entry name" value="ENTSNTHTASED"/>
</dbReference>
<accession>A0A9Q3W170</accession>
<evidence type="ECO:0000256" key="12">
    <source>
        <dbReference type="PIRSR" id="PIRSR603542-1"/>
    </source>
</evidence>
<dbReference type="InterPro" id="IPR037143">
    <property type="entry name" value="4-PPantetheinyl_Trfase_dom_sf"/>
</dbReference>
<organism evidence="16 17">
    <name type="scientific">Alloalcanivorax xenomutans</name>
    <dbReference type="NCBI Taxonomy" id="1094342"/>
    <lineage>
        <taxon>Bacteria</taxon>
        <taxon>Pseudomonadati</taxon>
        <taxon>Pseudomonadota</taxon>
        <taxon>Gammaproteobacteria</taxon>
        <taxon>Oceanospirillales</taxon>
        <taxon>Alcanivoracaceae</taxon>
        <taxon>Alloalcanivorax</taxon>
    </lineage>
</organism>
<dbReference type="PANTHER" id="PTHR38096">
    <property type="entry name" value="ENTEROBACTIN SYNTHASE COMPONENT D"/>
    <property type="match status" value="1"/>
</dbReference>
<keyword evidence="17" id="KW-1185">Reference proteome</keyword>
<dbReference type="GO" id="GO:0000287">
    <property type="term" value="F:magnesium ion binding"/>
    <property type="evidence" value="ECO:0007669"/>
    <property type="project" value="InterPro"/>
</dbReference>
<evidence type="ECO:0000259" key="14">
    <source>
        <dbReference type="Pfam" id="PF01648"/>
    </source>
</evidence>
<comment type="catalytic activity">
    <reaction evidence="11">
        <text>apo-[peptidyl-carrier protein] + CoA = holo-[peptidyl-carrier protein] + adenosine 3',5'-bisphosphate + H(+)</text>
        <dbReference type="Rhea" id="RHEA:46228"/>
        <dbReference type="Rhea" id="RHEA-COMP:11479"/>
        <dbReference type="Rhea" id="RHEA-COMP:11480"/>
        <dbReference type="ChEBI" id="CHEBI:15378"/>
        <dbReference type="ChEBI" id="CHEBI:29999"/>
        <dbReference type="ChEBI" id="CHEBI:57287"/>
        <dbReference type="ChEBI" id="CHEBI:58343"/>
        <dbReference type="ChEBI" id="CHEBI:64479"/>
    </reaction>
</comment>
<evidence type="ECO:0000256" key="5">
    <source>
        <dbReference type="ARBA" id="ARBA00019087"/>
    </source>
</evidence>
<evidence type="ECO:0000256" key="7">
    <source>
        <dbReference type="ARBA" id="ARBA00023191"/>
    </source>
</evidence>
<keyword evidence="6 16" id="KW-0808">Transferase</keyword>
<comment type="catalytic activity">
    <reaction evidence="10">
        <text>apo-[aryl-carrier protein] + CoA = holo-[aryl-carrier protein] + adenosine 3',5'-bisphosphate + H(+)</text>
        <dbReference type="Rhea" id="RHEA:48404"/>
        <dbReference type="Rhea" id="RHEA-COMP:15903"/>
        <dbReference type="Rhea" id="RHEA-COMP:17557"/>
        <dbReference type="ChEBI" id="CHEBI:15378"/>
        <dbReference type="ChEBI" id="CHEBI:29999"/>
        <dbReference type="ChEBI" id="CHEBI:57287"/>
        <dbReference type="ChEBI" id="CHEBI:58343"/>
        <dbReference type="ChEBI" id="CHEBI:64479"/>
    </reaction>
</comment>
<feature type="binding site" evidence="13">
    <location>
        <position position="123"/>
    </location>
    <ligand>
        <name>Mg(2+)</name>
        <dbReference type="ChEBI" id="CHEBI:18420"/>
    </ligand>
</feature>